<dbReference type="EMBL" id="AMQN01006649">
    <property type="status" value="NOT_ANNOTATED_CDS"/>
    <property type="molecule type" value="Genomic_DNA"/>
</dbReference>
<evidence type="ECO:0000256" key="5">
    <source>
        <dbReference type="ARBA" id="ARBA00022989"/>
    </source>
</evidence>
<evidence type="ECO:0000256" key="9">
    <source>
        <dbReference type="SAM" id="Phobius"/>
    </source>
</evidence>
<protein>
    <recommendedName>
        <fullName evidence="2">Tumor protein p53-inducible protein 11</fullName>
    </recommendedName>
    <alternativeName>
        <fullName evidence="7">p53-induced gene 11 protein</fullName>
    </alternativeName>
</protein>
<evidence type="ECO:0000256" key="4">
    <source>
        <dbReference type="ARBA" id="ARBA00022692"/>
    </source>
</evidence>
<dbReference type="InterPro" id="IPR028266">
    <property type="entry name" value="TP53I11"/>
</dbReference>
<keyword evidence="5 9" id="KW-1133">Transmembrane helix</keyword>
<evidence type="ECO:0000313" key="11">
    <source>
        <dbReference type="EnsemblMetazoa" id="CapteP215056"/>
    </source>
</evidence>
<proteinExistence type="predicted"/>
<sequence>MKLSKRGLVSWAGNCIASQSERVPCENGTRETKREKAMKHSSGDLHSRLKTRKLLGVGETDDGDVHRSKLSQILGHSEQLYMKLPRGLRIWQFSTALIFTVMAIWALFFPRSLHRFVLNIEAVDEAVLPFRLYGVAILALAILFWSTLRVQDREVIRWSLLGSAVFFFGQFIVILGGLIEHGTLLSCSFVSWFHCIFITSFSTYYYYVIGEKGVGTSKCKLTKSSSMKDLSNGAKDEPKAGKSD</sequence>
<dbReference type="Proteomes" id="UP000014760">
    <property type="component" value="Unassembled WGS sequence"/>
</dbReference>
<keyword evidence="6 9" id="KW-0472">Membrane</keyword>
<comment type="subcellular location">
    <subcellularLocation>
        <location evidence="1">Membrane</location>
        <topology evidence="1">Multi-pass membrane protein</topology>
    </subcellularLocation>
</comment>
<dbReference type="PANTHER" id="PTHR31584:SF1">
    <property type="entry name" value="TUMOR PROTEIN P53-INDUCIBLE PROTEIN 11"/>
    <property type="match status" value="1"/>
</dbReference>
<feature type="transmembrane region" description="Helical" evidence="9">
    <location>
        <begin position="90"/>
        <end position="110"/>
    </location>
</feature>
<keyword evidence="3" id="KW-0597">Phosphoprotein</keyword>
<dbReference type="EMBL" id="KB298871">
    <property type="protein sequence ID" value="ELU08650.1"/>
    <property type="molecule type" value="Genomic_DNA"/>
</dbReference>
<dbReference type="EnsemblMetazoa" id="CapteT215056">
    <property type="protein sequence ID" value="CapteP215056"/>
    <property type="gene ID" value="CapteG215056"/>
</dbReference>
<dbReference type="Pfam" id="PF14936">
    <property type="entry name" value="p53-inducible11"/>
    <property type="match status" value="1"/>
</dbReference>
<feature type="region of interest" description="Disordered" evidence="8">
    <location>
        <begin position="222"/>
        <end position="244"/>
    </location>
</feature>
<evidence type="ECO:0000313" key="12">
    <source>
        <dbReference type="Proteomes" id="UP000014760"/>
    </source>
</evidence>
<reference evidence="11" key="3">
    <citation type="submission" date="2015-06" db="UniProtKB">
        <authorList>
            <consortium name="EnsemblMetazoa"/>
        </authorList>
    </citation>
    <scope>IDENTIFICATION</scope>
</reference>
<reference evidence="10 12" key="2">
    <citation type="journal article" date="2013" name="Nature">
        <title>Insights into bilaterian evolution from three spiralian genomes.</title>
        <authorList>
            <person name="Simakov O."/>
            <person name="Marletaz F."/>
            <person name="Cho S.J."/>
            <person name="Edsinger-Gonzales E."/>
            <person name="Havlak P."/>
            <person name="Hellsten U."/>
            <person name="Kuo D.H."/>
            <person name="Larsson T."/>
            <person name="Lv J."/>
            <person name="Arendt D."/>
            <person name="Savage R."/>
            <person name="Osoegawa K."/>
            <person name="de Jong P."/>
            <person name="Grimwood J."/>
            <person name="Chapman J.A."/>
            <person name="Shapiro H."/>
            <person name="Aerts A."/>
            <person name="Otillar R.P."/>
            <person name="Terry A.Y."/>
            <person name="Boore J.L."/>
            <person name="Grigoriev I.V."/>
            <person name="Lindberg D.R."/>
            <person name="Seaver E.C."/>
            <person name="Weisblat D.A."/>
            <person name="Putnam N.H."/>
            <person name="Rokhsar D.S."/>
        </authorList>
    </citation>
    <scope>NUCLEOTIDE SEQUENCE</scope>
    <source>
        <strain evidence="10 12">I ESC-2004</strain>
    </source>
</reference>
<evidence type="ECO:0000256" key="3">
    <source>
        <dbReference type="ARBA" id="ARBA00022553"/>
    </source>
</evidence>
<accession>R7UR50</accession>
<dbReference type="OrthoDB" id="6243248at2759"/>
<reference evidence="12" key="1">
    <citation type="submission" date="2012-12" db="EMBL/GenBank/DDBJ databases">
        <authorList>
            <person name="Hellsten U."/>
            <person name="Grimwood J."/>
            <person name="Chapman J.A."/>
            <person name="Shapiro H."/>
            <person name="Aerts A."/>
            <person name="Otillar R.P."/>
            <person name="Terry A.Y."/>
            <person name="Boore J.L."/>
            <person name="Simakov O."/>
            <person name="Marletaz F."/>
            <person name="Cho S.-J."/>
            <person name="Edsinger-Gonzales E."/>
            <person name="Havlak P."/>
            <person name="Kuo D.-H."/>
            <person name="Larsson T."/>
            <person name="Lv J."/>
            <person name="Arendt D."/>
            <person name="Savage R."/>
            <person name="Osoegawa K."/>
            <person name="de Jong P."/>
            <person name="Lindberg D.R."/>
            <person name="Seaver E.C."/>
            <person name="Weisblat D.A."/>
            <person name="Putnam N.H."/>
            <person name="Grigoriev I.V."/>
            <person name="Rokhsar D.S."/>
        </authorList>
    </citation>
    <scope>NUCLEOTIDE SEQUENCE</scope>
    <source>
        <strain evidence="12">I ESC-2004</strain>
    </source>
</reference>
<keyword evidence="12" id="KW-1185">Reference proteome</keyword>
<dbReference type="STRING" id="283909.R7UR50"/>
<feature type="compositionally biased region" description="Basic and acidic residues" evidence="8">
    <location>
        <begin position="234"/>
        <end position="244"/>
    </location>
</feature>
<keyword evidence="4 9" id="KW-0812">Transmembrane</keyword>
<evidence type="ECO:0000256" key="1">
    <source>
        <dbReference type="ARBA" id="ARBA00004141"/>
    </source>
</evidence>
<feature type="transmembrane region" description="Helical" evidence="9">
    <location>
        <begin position="130"/>
        <end position="148"/>
    </location>
</feature>
<evidence type="ECO:0000256" key="7">
    <source>
        <dbReference type="ARBA" id="ARBA00032100"/>
    </source>
</evidence>
<feature type="transmembrane region" description="Helical" evidence="9">
    <location>
        <begin position="191"/>
        <end position="208"/>
    </location>
</feature>
<evidence type="ECO:0000256" key="2">
    <source>
        <dbReference type="ARBA" id="ARBA00019449"/>
    </source>
</evidence>
<dbReference type="AlphaFoldDB" id="R7UR50"/>
<dbReference type="GO" id="GO:0016020">
    <property type="term" value="C:membrane"/>
    <property type="evidence" value="ECO:0007669"/>
    <property type="project" value="UniProtKB-SubCell"/>
</dbReference>
<organism evidence="10">
    <name type="scientific">Capitella teleta</name>
    <name type="common">Polychaete worm</name>
    <dbReference type="NCBI Taxonomy" id="283909"/>
    <lineage>
        <taxon>Eukaryota</taxon>
        <taxon>Metazoa</taxon>
        <taxon>Spiralia</taxon>
        <taxon>Lophotrochozoa</taxon>
        <taxon>Annelida</taxon>
        <taxon>Polychaeta</taxon>
        <taxon>Sedentaria</taxon>
        <taxon>Scolecida</taxon>
        <taxon>Capitellidae</taxon>
        <taxon>Capitella</taxon>
    </lineage>
</organism>
<evidence type="ECO:0000313" key="10">
    <source>
        <dbReference type="EMBL" id="ELU08650.1"/>
    </source>
</evidence>
<dbReference type="OMA" id="CYCAMAS"/>
<gene>
    <name evidence="10" type="ORF">CAPTEDRAFT_215056</name>
</gene>
<evidence type="ECO:0000256" key="8">
    <source>
        <dbReference type="SAM" id="MobiDB-lite"/>
    </source>
</evidence>
<evidence type="ECO:0000256" key="6">
    <source>
        <dbReference type="ARBA" id="ARBA00023136"/>
    </source>
</evidence>
<feature type="transmembrane region" description="Helical" evidence="9">
    <location>
        <begin position="160"/>
        <end position="179"/>
    </location>
</feature>
<name>R7UR50_CAPTE</name>
<dbReference type="PANTHER" id="PTHR31584">
    <property type="entry name" value="TUMOR PROTEIN P53-INDUCIBLE PROTEIN 11"/>
    <property type="match status" value="1"/>
</dbReference>
<dbReference type="HOGENOM" id="CLU_099575_1_0_1"/>